<dbReference type="PROSITE" id="PS51892">
    <property type="entry name" value="SUBTILASE"/>
    <property type="match status" value="1"/>
</dbReference>
<dbReference type="Proteomes" id="UP001596189">
    <property type="component" value="Unassembled WGS sequence"/>
</dbReference>
<evidence type="ECO:0000259" key="7">
    <source>
        <dbReference type="Pfam" id="PF00082"/>
    </source>
</evidence>
<evidence type="ECO:0000256" key="2">
    <source>
        <dbReference type="ARBA" id="ARBA00022670"/>
    </source>
</evidence>
<dbReference type="RefSeq" id="WP_345718473.1">
    <property type="nucleotide sequence ID" value="NZ_BAABFP010000008.1"/>
</dbReference>
<organism evidence="8 9">
    <name type="scientific">Angustibacter luteus</name>
    <dbReference type="NCBI Taxonomy" id="658456"/>
    <lineage>
        <taxon>Bacteria</taxon>
        <taxon>Bacillati</taxon>
        <taxon>Actinomycetota</taxon>
        <taxon>Actinomycetes</taxon>
        <taxon>Kineosporiales</taxon>
        <taxon>Kineosporiaceae</taxon>
    </lineage>
</organism>
<feature type="active site" description="Charge relay system" evidence="5">
    <location>
        <position position="238"/>
    </location>
</feature>
<proteinExistence type="inferred from homology"/>
<dbReference type="PANTHER" id="PTHR43399:SF4">
    <property type="entry name" value="CELL WALL-ASSOCIATED PROTEASE"/>
    <property type="match status" value="1"/>
</dbReference>
<evidence type="ECO:0000256" key="3">
    <source>
        <dbReference type="ARBA" id="ARBA00022801"/>
    </source>
</evidence>
<dbReference type="InterPro" id="IPR023828">
    <property type="entry name" value="Peptidase_S8_Ser-AS"/>
</dbReference>
<accession>A0ABW1JCM3</accession>
<dbReference type="PROSITE" id="PS00138">
    <property type="entry name" value="SUBTILASE_SER"/>
    <property type="match status" value="1"/>
</dbReference>
<gene>
    <name evidence="8" type="ORF">ACFQDO_07695</name>
</gene>
<dbReference type="InterPro" id="IPR051048">
    <property type="entry name" value="Peptidase_S8/S53_subtilisin"/>
</dbReference>
<dbReference type="InterPro" id="IPR015500">
    <property type="entry name" value="Peptidase_S8_subtilisin-rel"/>
</dbReference>
<evidence type="ECO:0000256" key="1">
    <source>
        <dbReference type="ARBA" id="ARBA00011073"/>
    </source>
</evidence>
<dbReference type="InterPro" id="IPR000209">
    <property type="entry name" value="Peptidase_S8/S53_dom"/>
</dbReference>
<dbReference type="EMBL" id="JBHSRD010000003">
    <property type="protein sequence ID" value="MFC6007011.1"/>
    <property type="molecule type" value="Genomic_DNA"/>
</dbReference>
<evidence type="ECO:0000256" key="6">
    <source>
        <dbReference type="SAM" id="SignalP"/>
    </source>
</evidence>
<keyword evidence="2 5" id="KW-0645">Protease</keyword>
<evidence type="ECO:0000313" key="9">
    <source>
        <dbReference type="Proteomes" id="UP001596189"/>
    </source>
</evidence>
<evidence type="ECO:0000256" key="5">
    <source>
        <dbReference type="PROSITE-ProRule" id="PRU01240"/>
    </source>
</evidence>
<keyword evidence="6" id="KW-0732">Signal</keyword>
<name>A0ABW1JCM3_9ACTN</name>
<keyword evidence="3 5" id="KW-0378">Hydrolase</keyword>
<sequence length="1253" mass="129623">MRTTVGLATLALSIGLVTAPTLTASATSPTAPVTKPHRVGPPTVKTVTLVTGDVVQVTSGADKRHTVTLLPRPDGTVPQAAINDVHGHLYVVPVEAFGLLAAKRLDRDLFDVTALLADDYDDASRPSLPVLVDYGRGSTAATQAKAARLDSARRTLTIPALGVAAFAADKKHARAFWDDLTTGADRAGHPTGLADGAARVDLDGQVTASLEHSVPQIHAPQAWAAGFTGTGATVAVLDTGYDSTHPDLAGRVSKTANFTTDATVTDGNGHGTHVLSTVGGTGAASGGLRKGVAPGADLMVGKVLGDNGSGEDSWVLAGMAWAVAQGADVVSMSLGNGTPDDGTNPLALAVDELSASSDTLFVIAAGNEGGNGASTVSAPGSADAALTVGAVDVHDAMAGFSSRGPRVRDGALKPDVVGPGVDITAARAAGTELGPVVDEYYTTISGTSMATPHVAGLAAILKQEHPGWDGERLKSAIANSTVQVADATGFDAGTGRIDALQAIHQDVLAPASLSLGNYSWPYSDLSPTSTTLTYTNTGAAPVTLSLALTGEDGAAEPTGSMKLAASTLTVPASGTASTAVVLDPTVAKAGAYSAVVTATVASGGGTVRTALAYQLEPERYDVKVTIKPRAGSQNVTHQLGLSGYGEPWVYEQRTFDASTGAQSATFRLPPGTYGTGAISFGLAKDGAHEGVVSYNPSFTVSKNTEIVLDENAARRFDYRVDKPVVDGGAILDVSWNGDAGYTGFTFFGSVDRLYAQPSKGLAGGTAAVAANWLLSEPEGLIVPRRGKAVPLRPVTAAGAVAYETPVPRLNGDLRVVDAGPAAAPRLRKVKGAVALVAGTCTDLGATAAALKKAGAAAMVAYAGRGQSCAGTMEGTPVLPSFQARPMDVPGLLTHSAGRAHVVTHANTGYMYDLVHYWADGVPNGGTVDGTGRAVTALVETYNGLGSTSNDGLRVVEELIGWVPERDGTANIGLERTVRFPSTVTHYVSTGAEWERTVSVVDATYGGEYGRLWAPRQTFAGGATHRETWFGGPIGSRVSPQFQLTNGAPPPVRENDEMFLSMGAYTDAYGHMANSDLFNDQEFNGKIYADDELVLDMFASVFMNTTVPAGKHRYRVITDTQRDNLFWRLSTRVRTEWGFDSDTPADFRTILPMLGVDYRMALSATGSAPAGRYRFGVDFVMPNGVATVPVVKRSVDVSWNGGTTWKPASLACGTTSCQVRVTNKSGAKASLRVRATDSAGRTVSQEITDAYSVR</sequence>
<dbReference type="Pfam" id="PF00082">
    <property type="entry name" value="Peptidase_S8"/>
    <property type="match status" value="1"/>
</dbReference>
<feature type="active site" description="Charge relay system" evidence="5">
    <location>
        <position position="448"/>
    </location>
</feature>
<evidence type="ECO:0000256" key="4">
    <source>
        <dbReference type="ARBA" id="ARBA00022825"/>
    </source>
</evidence>
<comment type="caution">
    <text evidence="8">The sequence shown here is derived from an EMBL/GenBank/DDBJ whole genome shotgun (WGS) entry which is preliminary data.</text>
</comment>
<comment type="similarity">
    <text evidence="1 5">Belongs to the peptidase S8 family.</text>
</comment>
<evidence type="ECO:0000313" key="8">
    <source>
        <dbReference type="EMBL" id="MFC6007011.1"/>
    </source>
</evidence>
<dbReference type="SUPFAM" id="SSF52743">
    <property type="entry name" value="Subtilisin-like"/>
    <property type="match status" value="1"/>
</dbReference>
<feature type="active site" description="Charge relay system" evidence="5">
    <location>
        <position position="270"/>
    </location>
</feature>
<dbReference type="InterPro" id="IPR036852">
    <property type="entry name" value="Peptidase_S8/S53_dom_sf"/>
</dbReference>
<keyword evidence="9" id="KW-1185">Reference proteome</keyword>
<feature type="domain" description="Peptidase S8/S53" evidence="7">
    <location>
        <begin position="229"/>
        <end position="484"/>
    </location>
</feature>
<dbReference type="PRINTS" id="PR00723">
    <property type="entry name" value="SUBTILISIN"/>
</dbReference>
<dbReference type="Gene3D" id="3.40.50.200">
    <property type="entry name" value="Peptidase S8/S53 domain"/>
    <property type="match status" value="1"/>
</dbReference>
<dbReference type="PANTHER" id="PTHR43399">
    <property type="entry name" value="SUBTILISIN-RELATED"/>
    <property type="match status" value="1"/>
</dbReference>
<feature type="signal peptide" evidence="6">
    <location>
        <begin position="1"/>
        <end position="19"/>
    </location>
</feature>
<keyword evidence="4 5" id="KW-0720">Serine protease</keyword>
<feature type="chain" id="PRO_5045220984" evidence="6">
    <location>
        <begin position="20"/>
        <end position="1253"/>
    </location>
</feature>
<reference evidence="9" key="1">
    <citation type="journal article" date="2019" name="Int. J. Syst. Evol. Microbiol.">
        <title>The Global Catalogue of Microorganisms (GCM) 10K type strain sequencing project: providing services to taxonomists for standard genome sequencing and annotation.</title>
        <authorList>
            <consortium name="The Broad Institute Genomics Platform"/>
            <consortium name="The Broad Institute Genome Sequencing Center for Infectious Disease"/>
            <person name="Wu L."/>
            <person name="Ma J."/>
        </authorList>
    </citation>
    <scope>NUCLEOTIDE SEQUENCE [LARGE SCALE GENOMIC DNA]</scope>
    <source>
        <strain evidence="9">KACC 14249</strain>
    </source>
</reference>
<protein>
    <submittedName>
        <fullName evidence="8">S8 family serine peptidase</fullName>
    </submittedName>
</protein>